<dbReference type="RefSeq" id="XP_050513606.1">
    <property type="nucleotide sequence ID" value="XM_050657649.1"/>
</dbReference>
<proteinExistence type="inferred from homology"/>
<evidence type="ECO:0008006" key="9">
    <source>
        <dbReference type="Google" id="ProtNLM"/>
    </source>
</evidence>
<keyword evidence="3 6" id="KW-0732">Signal</keyword>
<reference evidence="7" key="1">
    <citation type="submission" date="2025-05" db="UniProtKB">
        <authorList>
            <consortium name="EnsemblMetazoa"/>
        </authorList>
    </citation>
    <scope>IDENTIFICATION</scope>
</reference>
<evidence type="ECO:0000313" key="8">
    <source>
        <dbReference type="Proteomes" id="UP001652700"/>
    </source>
</evidence>
<dbReference type="InterPro" id="IPR008758">
    <property type="entry name" value="Peptidase_S28"/>
</dbReference>
<dbReference type="SUPFAM" id="SSF53474">
    <property type="entry name" value="alpha/beta-Hydrolases"/>
    <property type="match status" value="1"/>
</dbReference>
<evidence type="ECO:0000256" key="2">
    <source>
        <dbReference type="ARBA" id="ARBA00022670"/>
    </source>
</evidence>
<dbReference type="InterPro" id="IPR029058">
    <property type="entry name" value="AB_hydrolase_fold"/>
</dbReference>
<keyword evidence="4" id="KW-0378">Hydrolase</keyword>
<accession>A0ABM5KTU8</accession>
<protein>
    <recommendedName>
        <fullName evidence="9">Serine protease K12H4.7</fullName>
    </recommendedName>
</protein>
<evidence type="ECO:0000256" key="1">
    <source>
        <dbReference type="ARBA" id="ARBA00011079"/>
    </source>
</evidence>
<dbReference type="PANTHER" id="PTHR11010:SF117">
    <property type="entry name" value="SERINE PROTEASE 16"/>
    <property type="match status" value="1"/>
</dbReference>
<keyword evidence="5" id="KW-0325">Glycoprotein</keyword>
<evidence type="ECO:0000256" key="6">
    <source>
        <dbReference type="SAM" id="SignalP"/>
    </source>
</evidence>
<keyword evidence="2" id="KW-0645">Protease</keyword>
<feature type="signal peptide" evidence="6">
    <location>
        <begin position="1"/>
        <end position="22"/>
    </location>
</feature>
<dbReference type="Proteomes" id="UP001652700">
    <property type="component" value="Unplaced"/>
</dbReference>
<sequence>MVRLLLFTTVALLIHIFETSEAEASFFLTERMFQPENHPETEQYERWFTQNLDHFNPNDERTWQQRYFINDEFASGKGNLAFLLIGGEAEASSYLMTTGSWITYARKYKPILFQLEHRYYGKSHPTEDLSTENLVYLTSQQALRDLAFFIEAMNQKYNLTRDVKWIVFGGSYSGNLAAWLRLKYPHLVHGAMSASAPLLAKLDFPGAGHCENMFGPSYDDTPPLMTARVQIGELIGTWINS</sequence>
<evidence type="ECO:0000256" key="4">
    <source>
        <dbReference type="ARBA" id="ARBA00022801"/>
    </source>
</evidence>
<dbReference type="EnsemblMetazoa" id="XM_050657649.1">
    <property type="protein sequence ID" value="XP_050513606.1"/>
    <property type="gene ID" value="LOC114344885"/>
</dbReference>
<dbReference type="PANTHER" id="PTHR11010">
    <property type="entry name" value="PROTEASE S28 PRO-X CARBOXYPEPTIDASE-RELATED"/>
    <property type="match status" value="1"/>
</dbReference>
<evidence type="ECO:0000313" key="7">
    <source>
        <dbReference type="EnsemblMetazoa" id="XP_050513606.1"/>
    </source>
</evidence>
<organism evidence="7 8">
    <name type="scientific">Diabrotica virgifera virgifera</name>
    <name type="common">western corn rootworm</name>
    <dbReference type="NCBI Taxonomy" id="50390"/>
    <lineage>
        <taxon>Eukaryota</taxon>
        <taxon>Metazoa</taxon>
        <taxon>Ecdysozoa</taxon>
        <taxon>Arthropoda</taxon>
        <taxon>Hexapoda</taxon>
        <taxon>Insecta</taxon>
        <taxon>Pterygota</taxon>
        <taxon>Neoptera</taxon>
        <taxon>Endopterygota</taxon>
        <taxon>Coleoptera</taxon>
        <taxon>Polyphaga</taxon>
        <taxon>Cucujiformia</taxon>
        <taxon>Chrysomeloidea</taxon>
        <taxon>Chrysomelidae</taxon>
        <taxon>Galerucinae</taxon>
        <taxon>Diabroticina</taxon>
        <taxon>Diabroticites</taxon>
        <taxon>Diabrotica</taxon>
    </lineage>
</organism>
<dbReference type="Gene3D" id="3.40.50.1820">
    <property type="entry name" value="alpha/beta hydrolase"/>
    <property type="match status" value="1"/>
</dbReference>
<dbReference type="Pfam" id="PF05577">
    <property type="entry name" value="Peptidase_S28"/>
    <property type="match status" value="1"/>
</dbReference>
<name>A0ABM5KTU8_DIAVI</name>
<feature type="chain" id="PRO_5047433781" description="Serine protease K12H4.7" evidence="6">
    <location>
        <begin position="23"/>
        <end position="241"/>
    </location>
</feature>
<keyword evidence="8" id="KW-1185">Reference proteome</keyword>
<comment type="similarity">
    <text evidence="1">Belongs to the peptidase S28 family.</text>
</comment>
<dbReference type="GeneID" id="114344885"/>
<evidence type="ECO:0000256" key="3">
    <source>
        <dbReference type="ARBA" id="ARBA00022729"/>
    </source>
</evidence>
<evidence type="ECO:0000256" key="5">
    <source>
        <dbReference type="ARBA" id="ARBA00023180"/>
    </source>
</evidence>